<dbReference type="EMBL" id="JAUTXU010000007">
    <property type="protein sequence ID" value="KAK3723973.1"/>
    <property type="molecule type" value="Genomic_DNA"/>
</dbReference>
<reference evidence="1" key="1">
    <citation type="submission" date="2023-07" db="EMBL/GenBank/DDBJ databases">
        <title>Black Yeasts Isolated from many extreme environments.</title>
        <authorList>
            <person name="Coleine C."/>
            <person name="Stajich J.E."/>
            <person name="Selbmann L."/>
        </authorList>
    </citation>
    <scope>NUCLEOTIDE SEQUENCE</scope>
    <source>
        <strain evidence="1">CCFEE 5714</strain>
    </source>
</reference>
<keyword evidence="2" id="KW-1185">Reference proteome</keyword>
<accession>A0ACC3NVK7</accession>
<sequence length="202" mass="22413">MAATNVFATLELLEMIVDFMPALDVVISMRVCRDWKEMATSSSKLKKKLFLIADSTASNTSRVMNPMVFGDVVETGGDTSLGPEVNVIVDIKRIHFARKEFKGSQSYENMLICQPPVTEATLYWQQNGTHWKDKPLWCAAEVMIVHSKAPVTVRDLIDCVGHSIDQGLDVDVSGASLWVPKARVYEEEAADGEDEGEEAEET</sequence>
<proteinExistence type="predicted"/>
<protein>
    <submittedName>
        <fullName evidence="1">Uncharacterized protein</fullName>
    </submittedName>
</protein>
<organism evidence="1 2">
    <name type="scientific">Vermiconidia calcicola</name>
    <dbReference type="NCBI Taxonomy" id="1690605"/>
    <lineage>
        <taxon>Eukaryota</taxon>
        <taxon>Fungi</taxon>
        <taxon>Dikarya</taxon>
        <taxon>Ascomycota</taxon>
        <taxon>Pezizomycotina</taxon>
        <taxon>Dothideomycetes</taxon>
        <taxon>Dothideomycetidae</taxon>
        <taxon>Mycosphaerellales</taxon>
        <taxon>Extremaceae</taxon>
        <taxon>Vermiconidia</taxon>
    </lineage>
</organism>
<name>A0ACC3NVK7_9PEZI</name>
<comment type="caution">
    <text evidence="1">The sequence shown here is derived from an EMBL/GenBank/DDBJ whole genome shotgun (WGS) entry which is preliminary data.</text>
</comment>
<evidence type="ECO:0000313" key="1">
    <source>
        <dbReference type="EMBL" id="KAK3723973.1"/>
    </source>
</evidence>
<evidence type="ECO:0000313" key="2">
    <source>
        <dbReference type="Proteomes" id="UP001281147"/>
    </source>
</evidence>
<gene>
    <name evidence="1" type="ORF">LTR37_001457</name>
</gene>
<dbReference type="Proteomes" id="UP001281147">
    <property type="component" value="Unassembled WGS sequence"/>
</dbReference>